<reference evidence="2 3" key="1">
    <citation type="submission" date="2016-10" db="EMBL/GenBank/DDBJ databases">
        <authorList>
            <person name="de Groot N.N."/>
        </authorList>
    </citation>
    <scope>NUCLEOTIDE SEQUENCE [LARGE SCALE GENOMIC DNA]</scope>
    <source>
        <strain evidence="2 3">DSM 5885</strain>
    </source>
</reference>
<dbReference type="InterPro" id="IPR052039">
    <property type="entry name" value="Caspase-related_regulators"/>
</dbReference>
<dbReference type="InterPro" id="IPR011600">
    <property type="entry name" value="Pept_C14_caspase"/>
</dbReference>
<dbReference type="PANTHER" id="PTHR22576:SF37">
    <property type="entry name" value="MUCOSA-ASSOCIATED LYMPHOID TISSUE LYMPHOMA TRANSLOCATION PROTEIN 1"/>
    <property type="match status" value="1"/>
</dbReference>
<dbReference type="EMBL" id="FNCY01000001">
    <property type="protein sequence ID" value="SDG58925.1"/>
    <property type="molecule type" value="Genomic_DNA"/>
</dbReference>
<protein>
    <submittedName>
        <fullName evidence="2">Caspase domain-containing protein</fullName>
    </submittedName>
</protein>
<organism evidence="2 3">
    <name type="scientific">Propionivibrio dicarboxylicus</name>
    <dbReference type="NCBI Taxonomy" id="83767"/>
    <lineage>
        <taxon>Bacteria</taxon>
        <taxon>Pseudomonadati</taxon>
        <taxon>Pseudomonadota</taxon>
        <taxon>Betaproteobacteria</taxon>
        <taxon>Rhodocyclales</taxon>
        <taxon>Rhodocyclaceae</taxon>
        <taxon>Propionivibrio</taxon>
    </lineage>
</organism>
<gene>
    <name evidence="2" type="ORF">SAMN05660652_00193</name>
</gene>
<dbReference type="AlphaFoldDB" id="A0A1G7VGI6"/>
<evidence type="ECO:0000313" key="2">
    <source>
        <dbReference type="EMBL" id="SDG58925.1"/>
    </source>
</evidence>
<dbReference type="STRING" id="83767.SAMN05660652_00193"/>
<feature type="domain" description="Peptidase C14 caspase" evidence="1">
    <location>
        <begin position="2"/>
        <end position="155"/>
    </location>
</feature>
<evidence type="ECO:0000313" key="3">
    <source>
        <dbReference type="Proteomes" id="UP000198607"/>
    </source>
</evidence>
<proteinExistence type="predicted"/>
<name>A0A1G7VGI6_9RHOO</name>
<accession>A0A1G7VGI6</accession>
<dbReference type="Pfam" id="PF00656">
    <property type="entry name" value="Peptidase_C14"/>
    <property type="match status" value="1"/>
</dbReference>
<dbReference type="GO" id="GO:0004197">
    <property type="term" value="F:cysteine-type endopeptidase activity"/>
    <property type="evidence" value="ECO:0007669"/>
    <property type="project" value="InterPro"/>
</dbReference>
<dbReference type="InterPro" id="IPR029030">
    <property type="entry name" value="Caspase-like_dom_sf"/>
</dbReference>
<evidence type="ECO:0000259" key="1">
    <source>
        <dbReference type="Pfam" id="PF00656"/>
    </source>
</evidence>
<dbReference type="Proteomes" id="UP000198607">
    <property type="component" value="Unassembled WGS sequence"/>
</dbReference>
<dbReference type="PANTHER" id="PTHR22576">
    <property type="entry name" value="MUCOSA ASSOCIATED LYMPHOID TISSUE LYMPHOMA TRANSLOCATION PROTEIN 1/PARACASPASE"/>
    <property type="match status" value="1"/>
</dbReference>
<sequence length="193" mass="21151">MALVFYAGHGVQVNGVNFLIPIDAAPQNERDLKHELVRLDDVIDDMASAKIKLIFFDPCRDNPFARSFSRGSARELAAPSEASGTLISFSTKHGNTAADGDGKNSPYTSALLAVLESQPQMEIEQMLRKVQQEVKRLTRGQQGPSRYGSLDGDFYFRPPEVEDSATLSRETVDKAISDAVAETVKKATERSDS</sequence>
<dbReference type="GO" id="GO:0006508">
    <property type="term" value="P:proteolysis"/>
    <property type="evidence" value="ECO:0007669"/>
    <property type="project" value="InterPro"/>
</dbReference>
<dbReference type="Gene3D" id="3.40.50.1460">
    <property type="match status" value="1"/>
</dbReference>
<dbReference type="SUPFAM" id="SSF52129">
    <property type="entry name" value="Caspase-like"/>
    <property type="match status" value="1"/>
</dbReference>
<keyword evidence="3" id="KW-1185">Reference proteome</keyword>